<feature type="region of interest" description="Disordered" evidence="1">
    <location>
        <begin position="21"/>
        <end position="91"/>
    </location>
</feature>
<gene>
    <name evidence="2" type="ORF">ADL12_23685</name>
</gene>
<reference evidence="3" key="1">
    <citation type="submission" date="2015-10" db="EMBL/GenBank/DDBJ databases">
        <authorList>
            <person name="Ju K.-S."/>
            <person name="Doroghazi J.R."/>
            <person name="Metcalf W.W."/>
        </authorList>
    </citation>
    <scope>NUCLEOTIDE SEQUENCE [LARGE SCALE GENOMIC DNA]</scope>
    <source>
        <strain evidence="3">NRRL 3151</strain>
    </source>
</reference>
<comment type="caution">
    <text evidence="2">The sequence shown here is derived from an EMBL/GenBank/DDBJ whole genome shotgun (WGS) entry which is preliminary data.</text>
</comment>
<accession>A0A101JSH8</accession>
<organism evidence="2 3">
    <name type="scientific">Streptomyces regalis</name>
    <dbReference type="NCBI Taxonomy" id="68262"/>
    <lineage>
        <taxon>Bacteria</taxon>
        <taxon>Bacillati</taxon>
        <taxon>Actinomycetota</taxon>
        <taxon>Actinomycetes</taxon>
        <taxon>Kitasatosporales</taxon>
        <taxon>Streptomycetaceae</taxon>
        <taxon>Streptomyces</taxon>
    </lineage>
</organism>
<protein>
    <recommendedName>
        <fullName evidence="4">Amidohydrolase-related domain-containing protein</fullName>
    </recommendedName>
</protein>
<keyword evidence="3" id="KW-1185">Reference proteome</keyword>
<dbReference type="Proteomes" id="UP000053923">
    <property type="component" value="Unassembled WGS sequence"/>
</dbReference>
<evidence type="ECO:0000313" key="2">
    <source>
        <dbReference type="EMBL" id="KUL32191.1"/>
    </source>
</evidence>
<proteinExistence type="predicted"/>
<evidence type="ECO:0008006" key="4">
    <source>
        <dbReference type="Google" id="ProtNLM"/>
    </source>
</evidence>
<dbReference type="AlphaFoldDB" id="A0A101JSH8"/>
<sequence length="91" mass="10152">MSDDQPLVDAHHHVWDLNVQPQPWLDEPGHEPIRRSFGSHADRRRRRRRRLGGPDVPPRSATYSTTCGSYATSCRASPTGTGSNDRTSSEG</sequence>
<evidence type="ECO:0000313" key="3">
    <source>
        <dbReference type="Proteomes" id="UP000053923"/>
    </source>
</evidence>
<name>A0A101JSH8_9ACTN</name>
<dbReference type="EMBL" id="LLZG01000231">
    <property type="protein sequence ID" value="KUL32191.1"/>
    <property type="molecule type" value="Genomic_DNA"/>
</dbReference>
<feature type="compositionally biased region" description="Polar residues" evidence="1">
    <location>
        <begin position="61"/>
        <end position="91"/>
    </location>
</feature>
<evidence type="ECO:0000256" key="1">
    <source>
        <dbReference type="SAM" id="MobiDB-lite"/>
    </source>
</evidence>
<feature type="compositionally biased region" description="Basic residues" evidence="1">
    <location>
        <begin position="42"/>
        <end position="51"/>
    </location>
</feature>